<comment type="caution">
    <text evidence="1">The sequence shown here is derived from an EMBL/GenBank/DDBJ whole genome shotgun (WGS) entry which is preliminary data.</text>
</comment>
<proteinExistence type="predicted"/>
<dbReference type="Proteomes" id="UP000790377">
    <property type="component" value="Unassembled WGS sequence"/>
</dbReference>
<organism evidence="1 2">
    <name type="scientific">Hygrophoropsis aurantiaca</name>
    <dbReference type="NCBI Taxonomy" id="72124"/>
    <lineage>
        <taxon>Eukaryota</taxon>
        <taxon>Fungi</taxon>
        <taxon>Dikarya</taxon>
        <taxon>Basidiomycota</taxon>
        <taxon>Agaricomycotina</taxon>
        <taxon>Agaricomycetes</taxon>
        <taxon>Agaricomycetidae</taxon>
        <taxon>Boletales</taxon>
        <taxon>Coniophorineae</taxon>
        <taxon>Hygrophoropsidaceae</taxon>
        <taxon>Hygrophoropsis</taxon>
    </lineage>
</organism>
<gene>
    <name evidence="1" type="ORF">BJ138DRAFT_96449</name>
</gene>
<protein>
    <submittedName>
        <fullName evidence="1">Cytochrome P450</fullName>
    </submittedName>
</protein>
<accession>A0ACB8ACT5</accession>
<dbReference type="EMBL" id="MU267709">
    <property type="protein sequence ID" value="KAH7910532.1"/>
    <property type="molecule type" value="Genomic_DNA"/>
</dbReference>
<reference evidence="1" key="1">
    <citation type="journal article" date="2021" name="New Phytol.">
        <title>Evolutionary innovations through gain and loss of genes in the ectomycorrhizal Boletales.</title>
        <authorList>
            <person name="Wu G."/>
            <person name="Miyauchi S."/>
            <person name="Morin E."/>
            <person name="Kuo A."/>
            <person name="Drula E."/>
            <person name="Varga T."/>
            <person name="Kohler A."/>
            <person name="Feng B."/>
            <person name="Cao Y."/>
            <person name="Lipzen A."/>
            <person name="Daum C."/>
            <person name="Hundley H."/>
            <person name="Pangilinan J."/>
            <person name="Johnson J."/>
            <person name="Barry K."/>
            <person name="LaButti K."/>
            <person name="Ng V."/>
            <person name="Ahrendt S."/>
            <person name="Min B."/>
            <person name="Choi I.G."/>
            <person name="Park H."/>
            <person name="Plett J.M."/>
            <person name="Magnuson J."/>
            <person name="Spatafora J.W."/>
            <person name="Nagy L.G."/>
            <person name="Henrissat B."/>
            <person name="Grigoriev I.V."/>
            <person name="Yang Z.L."/>
            <person name="Xu J."/>
            <person name="Martin F.M."/>
        </authorList>
    </citation>
    <scope>NUCLEOTIDE SEQUENCE</scope>
    <source>
        <strain evidence="1">ATCC 28755</strain>
    </source>
</reference>
<name>A0ACB8ACT5_9AGAM</name>
<keyword evidence="2" id="KW-1185">Reference proteome</keyword>
<evidence type="ECO:0000313" key="1">
    <source>
        <dbReference type="EMBL" id="KAH7910532.1"/>
    </source>
</evidence>
<sequence>MLHGLVISATATLIGVVLWKTGKHVIHQLTLPTSKYRWPQEHQLALWQYARLIQVCKKLFFICLSAFVGFDLHSRQEELVLVEEWAQEYGQTLKFYGFLNAARLFTLDLRALNHILTHSMDYQKPEGARYGLSQILGEGVVCVEGAQHRQQRRIMNPAFGTGQIRELTEVFLAKSIKLRDILMLESEDEEGKPKQTDISAWTSRMSLDVIGLAGFNYEFNSLDTSIKKNDLNEAIGTVFSASIAVNALSMLQTWIPPLRVIPTDRGRKITVAQQAMGHIGRELLRDAKAAVMASQAERRKARSCFGNIASASESSTRSWTQLEVRHDQA</sequence>
<evidence type="ECO:0000313" key="2">
    <source>
        <dbReference type="Proteomes" id="UP000790377"/>
    </source>
</evidence>